<keyword evidence="3" id="KW-1185">Reference proteome</keyword>
<evidence type="ECO:0000313" key="3">
    <source>
        <dbReference type="Proteomes" id="UP000606786"/>
    </source>
</evidence>
<dbReference type="EMBL" id="CAJHJT010000034">
    <property type="protein sequence ID" value="CAD7004206.1"/>
    <property type="molecule type" value="Genomic_DNA"/>
</dbReference>
<proteinExistence type="predicted"/>
<name>A0A811V2Y1_CERCA</name>
<gene>
    <name evidence="2" type="ORF">CCAP1982_LOCUS12625</name>
</gene>
<dbReference type="Proteomes" id="UP000606786">
    <property type="component" value="Unassembled WGS sequence"/>
</dbReference>
<evidence type="ECO:0000256" key="1">
    <source>
        <dbReference type="SAM" id="MobiDB-lite"/>
    </source>
</evidence>
<feature type="region of interest" description="Disordered" evidence="1">
    <location>
        <begin position="1"/>
        <end position="22"/>
    </location>
</feature>
<sequence length="174" mass="19449">MRRKTNERPHQEELGSKENMRTPTHYFVGRQVEVLAASGTNLSCDVLRRECMASYVAIAVTHYATQPSATTPQPPAASASNFNIILHILWHFDTLAATQADGRVQGCHKTSTRRCSDSCQQNMRKRNDLSCLCDASQTTMQFENEENVVAAALCTHLFFSTLFTPLSSFARHPL</sequence>
<feature type="compositionally biased region" description="Basic and acidic residues" evidence="1">
    <location>
        <begin position="1"/>
        <end position="20"/>
    </location>
</feature>
<accession>A0A811V2Y1</accession>
<dbReference type="AlphaFoldDB" id="A0A811V2Y1"/>
<reference evidence="2" key="1">
    <citation type="submission" date="2020-11" db="EMBL/GenBank/DDBJ databases">
        <authorList>
            <person name="Whitehead M."/>
        </authorList>
    </citation>
    <scope>NUCLEOTIDE SEQUENCE</scope>
    <source>
        <strain evidence="2">EGII</strain>
    </source>
</reference>
<protein>
    <submittedName>
        <fullName evidence="2">(Mediterranean fruit fly) hypothetical protein</fullName>
    </submittedName>
</protein>
<comment type="caution">
    <text evidence="2">The sequence shown here is derived from an EMBL/GenBank/DDBJ whole genome shotgun (WGS) entry which is preliminary data.</text>
</comment>
<evidence type="ECO:0000313" key="2">
    <source>
        <dbReference type="EMBL" id="CAD7004206.1"/>
    </source>
</evidence>
<organism evidence="2 3">
    <name type="scientific">Ceratitis capitata</name>
    <name type="common">Mediterranean fruit fly</name>
    <name type="synonym">Tephritis capitata</name>
    <dbReference type="NCBI Taxonomy" id="7213"/>
    <lineage>
        <taxon>Eukaryota</taxon>
        <taxon>Metazoa</taxon>
        <taxon>Ecdysozoa</taxon>
        <taxon>Arthropoda</taxon>
        <taxon>Hexapoda</taxon>
        <taxon>Insecta</taxon>
        <taxon>Pterygota</taxon>
        <taxon>Neoptera</taxon>
        <taxon>Endopterygota</taxon>
        <taxon>Diptera</taxon>
        <taxon>Brachycera</taxon>
        <taxon>Muscomorpha</taxon>
        <taxon>Tephritoidea</taxon>
        <taxon>Tephritidae</taxon>
        <taxon>Ceratitis</taxon>
        <taxon>Ceratitis</taxon>
    </lineage>
</organism>